<gene>
    <name evidence="2" type="ORF">MNBD_BACTEROID07-1137</name>
</gene>
<dbReference type="EMBL" id="UOET01000398">
    <property type="protein sequence ID" value="VAW29658.1"/>
    <property type="molecule type" value="Genomic_DNA"/>
</dbReference>
<evidence type="ECO:0000256" key="1">
    <source>
        <dbReference type="SAM" id="Phobius"/>
    </source>
</evidence>
<name>A0A3B0UGE4_9ZZZZ</name>
<reference evidence="2" key="1">
    <citation type="submission" date="2018-06" db="EMBL/GenBank/DDBJ databases">
        <authorList>
            <person name="Zhirakovskaya E."/>
        </authorList>
    </citation>
    <scope>NUCLEOTIDE SEQUENCE</scope>
</reference>
<keyword evidence="1" id="KW-0472">Membrane</keyword>
<evidence type="ECO:0000313" key="2">
    <source>
        <dbReference type="EMBL" id="VAW29658.1"/>
    </source>
</evidence>
<organism evidence="2">
    <name type="scientific">hydrothermal vent metagenome</name>
    <dbReference type="NCBI Taxonomy" id="652676"/>
    <lineage>
        <taxon>unclassified sequences</taxon>
        <taxon>metagenomes</taxon>
        <taxon>ecological metagenomes</taxon>
    </lineage>
</organism>
<proteinExistence type="predicted"/>
<protein>
    <submittedName>
        <fullName evidence="2">Uncharacterized protein</fullName>
    </submittedName>
</protein>
<accession>A0A3B0UGE4</accession>
<dbReference type="AlphaFoldDB" id="A0A3B0UGE4"/>
<keyword evidence="1" id="KW-1133">Transmembrane helix</keyword>
<keyword evidence="1" id="KW-0812">Transmembrane</keyword>
<feature type="transmembrane region" description="Helical" evidence="1">
    <location>
        <begin position="39"/>
        <end position="58"/>
    </location>
</feature>
<sequence length="86" mass="9354">MKKYIILFVLMFSLLFWTNKTFAQSNPPADHGETGNQTGGGAPIGGGLFILLGLGAAYGGKKLYSKRKTALDKTAPAQRHKIIYRP</sequence>